<proteinExistence type="inferred from homology"/>
<comment type="caution">
    <text evidence="5">The sequence shown here is derived from an EMBL/GenBank/DDBJ whole genome shotgun (WGS) entry which is preliminary data.</text>
</comment>
<evidence type="ECO:0000313" key="6">
    <source>
        <dbReference type="Proteomes" id="UP000193781"/>
    </source>
</evidence>
<evidence type="ECO:0000256" key="1">
    <source>
        <dbReference type="ARBA" id="ARBA00008857"/>
    </source>
</evidence>
<dbReference type="SUPFAM" id="SSF56349">
    <property type="entry name" value="DNA breaking-rejoining enzymes"/>
    <property type="match status" value="1"/>
</dbReference>
<dbReference type="GO" id="GO:0015074">
    <property type="term" value="P:DNA integration"/>
    <property type="evidence" value="ECO:0007669"/>
    <property type="project" value="InterPro"/>
</dbReference>
<dbReference type="Proteomes" id="UP000193781">
    <property type="component" value="Unassembled WGS sequence"/>
</dbReference>
<evidence type="ECO:0000259" key="4">
    <source>
        <dbReference type="PROSITE" id="PS51898"/>
    </source>
</evidence>
<dbReference type="InterPro" id="IPR050090">
    <property type="entry name" value="Tyrosine_recombinase_XerCD"/>
</dbReference>
<evidence type="ECO:0000256" key="3">
    <source>
        <dbReference type="ARBA" id="ARBA00023172"/>
    </source>
</evidence>
<sequence>MLRNEFRVDVLVPAADDPILGTPACEVSDCVHSSRYGGLCSAHLRRWNLEDRPGRRAWVASADPTVMGHRPLQPCQVIGCGYGQHRYRLCYRHSRDWDKAGRPTVDQWTPTLASMTSVCALPGCSLWAELDGGWCRSHHARWRQRGRPPAAEFIAYCTSYGEDQFDFGPLPPQLRLEIQYAIQCRVDANRTRTTPRSIKPLLDHLAGSASVSLLDHSVQDWLARLPAAASTTSPRAFLGFAIDCLLDVRDGTGWDSEYPRDVWLLRRLGVAAGHGARLDFTPVQPRWLRELAKRWCRWRISCGIGLGQLRKDLIAIVRLSRLTPGLAASMGPAALDRAALESYLAQLAVAVPHAKTRSSDISSVTGLLRAVRQHRWARLPAEAELYPSDHPRRAEASAPRAIPEFVMNQLESADNLARLTDPRIRLLVEILIRTGLRIGDATRLGLDCLIRDHQGAVYLHYRNHKMRRDAMVPIDDELTAKIEAQQIHARKRFPDTSVLLPRGHANPDGRFPIHTGTFDMRLKRWMADIAVIDEFGCPVKVTPHQFRHTYATRLINNDVPQEVVRRLLDHTSHTMTARYARLADTTIREQWERAQKINIRGEPVDTSTDGPLADAAWMKQNLSRAKMALPNGYCGLPMQKSCPHANACLTCPLFVTTAEFLPQHHQQLAATRALVTRAETDGHVRLAEMNRAVETNLLTIISTLEHDPSCRCGHTPSGGTCCGGGTSDAF</sequence>
<dbReference type="InterPro" id="IPR013762">
    <property type="entry name" value="Integrase-like_cat_sf"/>
</dbReference>
<keyword evidence="3" id="KW-0233">DNA recombination</keyword>
<dbReference type="EMBL" id="LQPH01000053">
    <property type="protein sequence ID" value="ORW29584.1"/>
    <property type="molecule type" value="Genomic_DNA"/>
</dbReference>
<dbReference type="InterPro" id="IPR011010">
    <property type="entry name" value="DNA_brk_join_enz"/>
</dbReference>
<comment type="similarity">
    <text evidence="1">Belongs to the 'phage' integrase family.</text>
</comment>
<dbReference type="InterPro" id="IPR002104">
    <property type="entry name" value="Integrase_catalytic"/>
</dbReference>
<dbReference type="GO" id="GO:0003677">
    <property type="term" value="F:DNA binding"/>
    <property type="evidence" value="ECO:0007669"/>
    <property type="project" value="UniProtKB-KW"/>
</dbReference>
<accession>A0A1X1ZXA9</accession>
<reference evidence="5 6" key="1">
    <citation type="submission" date="2016-01" db="EMBL/GenBank/DDBJ databases">
        <title>The new phylogeny of the genus Mycobacterium.</title>
        <authorList>
            <person name="Tarcisio F."/>
            <person name="Conor M."/>
            <person name="Antonella G."/>
            <person name="Elisabetta G."/>
            <person name="Giulia F.S."/>
            <person name="Sara T."/>
            <person name="Anna F."/>
            <person name="Clotilde B."/>
            <person name="Roberto B."/>
            <person name="Veronica D.S."/>
            <person name="Fabio R."/>
            <person name="Monica P."/>
            <person name="Olivier J."/>
            <person name="Enrico T."/>
            <person name="Nicola S."/>
        </authorList>
    </citation>
    <scope>NUCLEOTIDE SEQUENCE [LARGE SCALE GENOMIC DNA]</scope>
    <source>
        <strain evidence="5 6">DSM 44803</strain>
    </source>
</reference>
<dbReference type="GO" id="GO:0006310">
    <property type="term" value="P:DNA recombination"/>
    <property type="evidence" value="ECO:0007669"/>
    <property type="project" value="UniProtKB-KW"/>
</dbReference>
<evidence type="ECO:0000313" key="5">
    <source>
        <dbReference type="EMBL" id="ORW29584.1"/>
    </source>
</evidence>
<dbReference type="PANTHER" id="PTHR30349:SF41">
    <property type="entry name" value="INTEGRASE_RECOMBINASE PROTEIN MJ0367-RELATED"/>
    <property type="match status" value="1"/>
</dbReference>
<keyword evidence="2" id="KW-0238">DNA-binding</keyword>
<dbReference type="CDD" id="cd00397">
    <property type="entry name" value="DNA_BRE_C"/>
    <property type="match status" value="1"/>
</dbReference>
<evidence type="ECO:0000256" key="2">
    <source>
        <dbReference type="ARBA" id="ARBA00023125"/>
    </source>
</evidence>
<organism evidence="5 6">
    <name type="scientific">Mycobacterium nebraskense</name>
    <dbReference type="NCBI Taxonomy" id="244292"/>
    <lineage>
        <taxon>Bacteria</taxon>
        <taxon>Bacillati</taxon>
        <taxon>Actinomycetota</taxon>
        <taxon>Actinomycetes</taxon>
        <taxon>Mycobacteriales</taxon>
        <taxon>Mycobacteriaceae</taxon>
        <taxon>Mycobacterium</taxon>
    </lineage>
</organism>
<dbReference type="AlphaFoldDB" id="A0A1X1ZXA9"/>
<dbReference type="PROSITE" id="PS51898">
    <property type="entry name" value="TYR_RECOMBINASE"/>
    <property type="match status" value="1"/>
</dbReference>
<keyword evidence="6" id="KW-1185">Reference proteome</keyword>
<protein>
    <submittedName>
        <fullName evidence="5">Transposase</fullName>
    </submittedName>
</protein>
<dbReference type="PANTHER" id="PTHR30349">
    <property type="entry name" value="PHAGE INTEGRASE-RELATED"/>
    <property type="match status" value="1"/>
</dbReference>
<name>A0A1X1ZXA9_9MYCO</name>
<dbReference type="Pfam" id="PF00589">
    <property type="entry name" value="Phage_integrase"/>
    <property type="match status" value="1"/>
</dbReference>
<feature type="domain" description="Tyr recombinase" evidence="4">
    <location>
        <begin position="397"/>
        <end position="592"/>
    </location>
</feature>
<gene>
    <name evidence="5" type="ORF">AWC17_26955</name>
</gene>
<dbReference type="Gene3D" id="1.10.443.10">
    <property type="entry name" value="Intergrase catalytic core"/>
    <property type="match status" value="1"/>
</dbReference>